<dbReference type="InterPro" id="IPR011009">
    <property type="entry name" value="Kinase-like_dom_sf"/>
</dbReference>
<reference evidence="1 2" key="1">
    <citation type="submission" date="2023-07" db="EMBL/GenBank/DDBJ databases">
        <title>Genomic Encyclopedia of Type Strains, Phase IV (KMG-IV): sequencing the most valuable type-strain genomes for metagenomic binning, comparative biology and taxonomic classification.</title>
        <authorList>
            <person name="Goeker M."/>
        </authorList>
    </citation>
    <scope>NUCLEOTIDE SEQUENCE [LARGE SCALE GENOMIC DNA]</scope>
    <source>
        <strain evidence="1 2">DSM 27594</strain>
    </source>
</reference>
<name>A0ABT9XZ11_9BACI</name>
<keyword evidence="1" id="KW-0808">Transferase</keyword>
<dbReference type="SUPFAM" id="SSF56112">
    <property type="entry name" value="Protein kinase-like (PK-like)"/>
    <property type="match status" value="1"/>
</dbReference>
<dbReference type="Proteomes" id="UP001224122">
    <property type="component" value="Unassembled WGS sequence"/>
</dbReference>
<evidence type="ECO:0000313" key="1">
    <source>
        <dbReference type="EMBL" id="MDQ0200810.1"/>
    </source>
</evidence>
<evidence type="ECO:0000313" key="2">
    <source>
        <dbReference type="Proteomes" id="UP001224122"/>
    </source>
</evidence>
<sequence length="198" mass="22813">MEDFRSIIVKKEGTKKLVINNPTQFDLIGQGAQGAVFRLSEDRCVKIYAQENYRIAESNALKTAEESKIVPKIHEVGANYIVMDYIKGPPLGNYLRTVNFLPVSITKQLLFVLQEMERIGFKKIDCSLRHLLLTDQGELKLIDHVHSINKERAVPVDLFKGLSKLKLLDQFLYQVKELDPNQFSKWMDGLFTIFKNIR</sequence>
<dbReference type="EMBL" id="JAUSTW010000007">
    <property type="protein sequence ID" value="MDQ0200810.1"/>
    <property type="molecule type" value="Genomic_DNA"/>
</dbReference>
<proteinExistence type="predicted"/>
<protein>
    <submittedName>
        <fullName evidence="1">Ser/Thr protein kinase</fullName>
    </submittedName>
</protein>
<accession>A0ABT9XZ11</accession>
<keyword evidence="1" id="KW-0418">Kinase</keyword>
<dbReference type="RefSeq" id="WP_307411258.1">
    <property type="nucleotide sequence ID" value="NZ_JAUSTW010000007.1"/>
</dbReference>
<dbReference type="Gene3D" id="1.10.510.10">
    <property type="entry name" value="Transferase(Phosphotransferase) domain 1"/>
    <property type="match status" value="1"/>
</dbReference>
<organism evidence="1 2">
    <name type="scientific">Neobacillus ginsengisoli</name>
    <dbReference type="NCBI Taxonomy" id="904295"/>
    <lineage>
        <taxon>Bacteria</taxon>
        <taxon>Bacillati</taxon>
        <taxon>Bacillota</taxon>
        <taxon>Bacilli</taxon>
        <taxon>Bacillales</taxon>
        <taxon>Bacillaceae</taxon>
        <taxon>Neobacillus</taxon>
    </lineage>
</organism>
<gene>
    <name evidence="1" type="ORF">J2S10_004012</name>
</gene>
<comment type="caution">
    <text evidence="1">The sequence shown here is derived from an EMBL/GenBank/DDBJ whole genome shotgun (WGS) entry which is preliminary data.</text>
</comment>
<keyword evidence="2" id="KW-1185">Reference proteome</keyword>
<dbReference type="GO" id="GO:0016301">
    <property type="term" value="F:kinase activity"/>
    <property type="evidence" value="ECO:0007669"/>
    <property type="project" value="UniProtKB-KW"/>
</dbReference>